<dbReference type="EMBL" id="BPLR01003683">
    <property type="protein sequence ID" value="GIX87490.1"/>
    <property type="molecule type" value="Genomic_DNA"/>
</dbReference>
<evidence type="ECO:0000256" key="1">
    <source>
        <dbReference type="SAM" id="MobiDB-lite"/>
    </source>
</evidence>
<reference evidence="2 3" key="1">
    <citation type="submission" date="2021-06" db="EMBL/GenBank/DDBJ databases">
        <title>Caerostris extrusa draft genome.</title>
        <authorList>
            <person name="Kono N."/>
            <person name="Arakawa K."/>
        </authorList>
    </citation>
    <scope>NUCLEOTIDE SEQUENCE [LARGE SCALE GENOMIC DNA]</scope>
</reference>
<sequence>MHIQVGNVSLFPMPGLAPCSEKMISLEAHVCEHHNYLSDLRIHQIGIMILLVCSCLNVRVHGRGNTFNLRDSDSLDVPENVLRDPFFESQVYPVTMDLAGVTMVSLLFSKVLCKVRCIENWTITTCACCTMDVFAKRVDNNDEVLVSYKVQTNANYISSLMDSDKYSPLFKMILPEVNDNFCRNNIGIEYQNGKVDNSLKHVQVLVSNYLKAEQKAMEDRIRQFTEQQQSSYSNLLEKVRKNKQAMIYLMMKTKESQTEGEVVPESSIGSPSVLNRDSANDSSTSTDSAFDRSDTTDLPIDVVKQQKNRVLRRTVSNPARSRTKRRMPKRTSSIDVGGMFDMEGFDTQELSDEYIDESEDEASTNVEEDKHDSMCATSLPMSIPVFTNYPHYSLLEDDEDDKEPYPKAPEDIAASMRAPSLQFILYLFTLFPGAGMSCSCKLHKCNMTFLSVDFKIH</sequence>
<feature type="compositionally biased region" description="Low complexity" evidence="1">
    <location>
        <begin position="275"/>
        <end position="288"/>
    </location>
</feature>
<dbReference type="GO" id="GO:0005737">
    <property type="term" value="C:cytoplasm"/>
    <property type="evidence" value="ECO:0007669"/>
    <property type="project" value="TreeGrafter"/>
</dbReference>
<dbReference type="Proteomes" id="UP001054945">
    <property type="component" value="Unassembled WGS sequence"/>
</dbReference>
<comment type="caution">
    <text evidence="2">The sequence shown here is derived from an EMBL/GenBank/DDBJ whole genome shotgun (WGS) entry which is preliminary data.</text>
</comment>
<dbReference type="GO" id="GO:0032007">
    <property type="term" value="P:negative regulation of TOR signaling"/>
    <property type="evidence" value="ECO:0007669"/>
    <property type="project" value="InterPro"/>
</dbReference>
<dbReference type="AlphaFoldDB" id="A0AAV4NR88"/>
<dbReference type="PANTHER" id="PTHR21844">
    <property type="entry name" value="AKT1 SUBSTRATE 1 PROTEIN"/>
    <property type="match status" value="1"/>
</dbReference>
<organism evidence="2 3">
    <name type="scientific">Caerostris extrusa</name>
    <name type="common">Bark spider</name>
    <name type="synonym">Caerostris bankana</name>
    <dbReference type="NCBI Taxonomy" id="172846"/>
    <lineage>
        <taxon>Eukaryota</taxon>
        <taxon>Metazoa</taxon>
        <taxon>Ecdysozoa</taxon>
        <taxon>Arthropoda</taxon>
        <taxon>Chelicerata</taxon>
        <taxon>Arachnida</taxon>
        <taxon>Araneae</taxon>
        <taxon>Araneomorphae</taxon>
        <taxon>Entelegynae</taxon>
        <taxon>Araneoidea</taxon>
        <taxon>Araneidae</taxon>
        <taxon>Caerostris</taxon>
    </lineage>
</organism>
<protein>
    <submittedName>
        <fullName evidence="2">Uncharacterized protein</fullName>
    </submittedName>
</protein>
<dbReference type="InterPro" id="IPR026682">
    <property type="entry name" value="AKT1S1"/>
</dbReference>
<dbReference type="GO" id="GO:0048011">
    <property type="term" value="P:neurotrophin TRK receptor signaling pathway"/>
    <property type="evidence" value="ECO:0007669"/>
    <property type="project" value="InterPro"/>
</dbReference>
<evidence type="ECO:0000313" key="3">
    <source>
        <dbReference type="Proteomes" id="UP001054945"/>
    </source>
</evidence>
<name>A0AAV4NR88_CAEEX</name>
<accession>A0AAV4NR88</accession>
<proteinExistence type="predicted"/>
<keyword evidence="3" id="KW-1185">Reference proteome</keyword>
<dbReference type="PANTHER" id="PTHR21844:SF2">
    <property type="entry name" value="PROLINE-RICH AKT1 SUBSTRATE 1"/>
    <property type="match status" value="1"/>
</dbReference>
<gene>
    <name evidence="2" type="primary">AVEN_269751_1</name>
    <name evidence="2" type="ORF">CEXT_357551</name>
</gene>
<evidence type="ECO:0000313" key="2">
    <source>
        <dbReference type="EMBL" id="GIX87490.1"/>
    </source>
</evidence>
<feature type="region of interest" description="Disordered" evidence="1">
    <location>
        <begin position="256"/>
        <end position="340"/>
    </location>
</feature>